<evidence type="ECO:0000256" key="6">
    <source>
        <dbReference type="ARBA" id="ARBA00023136"/>
    </source>
</evidence>
<dbReference type="HOGENOM" id="CLU_000445_114_10_3"/>
<evidence type="ECO:0000256" key="8">
    <source>
        <dbReference type="SAM" id="Phobius"/>
    </source>
</evidence>
<evidence type="ECO:0000259" key="9">
    <source>
        <dbReference type="PROSITE" id="PS50885"/>
    </source>
</evidence>
<keyword evidence="2" id="KW-1003">Cell membrane</keyword>
<dbReference type="PANTHER" id="PTHR43156:SF2">
    <property type="entry name" value="STAGE II SPORULATION PROTEIN E"/>
    <property type="match status" value="1"/>
</dbReference>
<feature type="coiled-coil region" evidence="7">
    <location>
        <begin position="425"/>
        <end position="459"/>
    </location>
</feature>
<dbReference type="InterPro" id="IPR052016">
    <property type="entry name" value="Bact_Sigma-Reg"/>
</dbReference>
<dbReference type="SMART" id="SM00331">
    <property type="entry name" value="PP2C_SIG"/>
    <property type="match status" value="1"/>
</dbReference>
<organism evidence="10">
    <name type="scientific">Cyanothece sp. (strain PCC 7425 / ATCC 29141)</name>
    <dbReference type="NCBI Taxonomy" id="395961"/>
    <lineage>
        <taxon>Bacteria</taxon>
        <taxon>Bacillati</taxon>
        <taxon>Cyanobacteriota</taxon>
        <taxon>Cyanophyceae</taxon>
        <taxon>Gomontiellales</taxon>
        <taxon>Cyanothecaceae</taxon>
        <taxon>Cyanothece</taxon>
    </lineage>
</organism>
<dbReference type="SUPFAM" id="SSF81606">
    <property type="entry name" value="PP2C-like"/>
    <property type="match status" value="1"/>
</dbReference>
<dbReference type="Pfam" id="PF02743">
    <property type="entry name" value="dCache_1"/>
    <property type="match status" value="1"/>
</dbReference>
<dbReference type="Pfam" id="PF07228">
    <property type="entry name" value="SpoIIE"/>
    <property type="match status" value="1"/>
</dbReference>
<gene>
    <name evidence="10" type="ordered locus">Cyan7425_2801</name>
</gene>
<dbReference type="Pfam" id="PF00672">
    <property type="entry name" value="HAMP"/>
    <property type="match status" value="1"/>
</dbReference>
<sequence>MIIAKLISHKFRLRTALLIPLLLEIIAAVGLVGYLSFRSGQEAVNELANRLMQEISLRIEKEISNYLAIPQQVQQMNLRMIKAGTVGSRDLDSLGKIFWNQIQSFGFIYISYATVDGQYVGAGYVNKKPMITVNDEPDITSPLIYEPDEFGNIKTKEVDRKASKINLSENKLLQQQLKNAQKSIWSTIYNWKNDPEQISITFSSPIFSPNGEFEGMMGTDLSVEQLNQFLRRLQIGNTGKAFIMEPSGQLVATSSISPYYKLVGKRAERLQAQESLEPLIQSAASYITKTLPNQHSQGLKAINAPQQFSYNYEGQKNFLFIAPYREKYGLDWLIVIVVPQSDFMAQIHQNTRATVLLCLAALGVALSVGMLTTSWIAESIEQITQATVDIAKGSLDQHLPSSRLFELDQLGKSFNSMAGQLKTSFTTLEDKVQERTAELASANAEIAALNVRLKAENLRMGAELEILKQMQQMILPRPEELVIEGLDIAGFMEPADEVGGDYYDVLNVDGVVTIGMGDVTGHGLESGILMLMTQTAVRTLNELREYDPVRFLDTLNRTLYKNLQRMNSDRNLTLLLLNYANGKVSISGQHEEAIVVRRGGHIERIDTIDLGFPIGLDDSIAGFISHTIVELQPGDGIVLYTDGITEAKNLQKNQYGIERLCSEISQHWHRSALEIKQAVIESVRQHIGNQKVFDDITLLVLKRRR</sequence>
<evidence type="ECO:0000256" key="2">
    <source>
        <dbReference type="ARBA" id="ARBA00022475"/>
    </source>
</evidence>
<dbReference type="InterPro" id="IPR001932">
    <property type="entry name" value="PPM-type_phosphatase-like_dom"/>
</dbReference>
<feature type="transmembrane region" description="Helical" evidence="8">
    <location>
        <begin position="16"/>
        <end position="37"/>
    </location>
</feature>
<proteinExistence type="predicted"/>
<dbReference type="PANTHER" id="PTHR43156">
    <property type="entry name" value="STAGE II SPORULATION PROTEIN E-RELATED"/>
    <property type="match status" value="1"/>
</dbReference>
<dbReference type="CDD" id="cd06225">
    <property type="entry name" value="HAMP"/>
    <property type="match status" value="1"/>
</dbReference>
<accession>B8HKF6</accession>
<dbReference type="Gene3D" id="3.60.40.10">
    <property type="entry name" value="PPM-type phosphatase domain"/>
    <property type="match status" value="1"/>
</dbReference>
<dbReference type="AlphaFoldDB" id="B8HKF6"/>
<dbReference type="GO" id="GO:0016791">
    <property type="term" value="F:phosphatase activity"/>
    <property type="evidence" value="ECO:0007669"/>
    <property type="project" value="TreeGrafter"/>
</dbReference>
<reference evidence="10" key="1">
    <citation type="submission" date="2009-01" db="EMBL/GenBank/DDBJ databases">
        <title>Complete sequence of chromosome Cyanothece sp. PCC 7425.</title>
        <authorList>
            <consortium name="US DOE Joint Genome Institute"/>
            <person name="Lucas S."/>
            <person name="Copeland A."/>
            <person name="Lapidus A."/>
            <person name="Glavina del Rio T."/>
            <person name="Dalin E."/>
            <person name="Tice H."/>
            <person name="Bruce D."/>
            <person name="Goodwin L."/>
            <person name="Pitluck S."/>
            <person name="Sims D."/>
            <person name="Meineke L."/>
            <person name="Brettin T."/>
            <person name="Detter J.C."/>
            <person name="Han C."/>
            <person name="Larimer F."/>
            <person name="Land M."/>
            <person name="Hauser L."/>
            <person name="Kyrpides N."/>
            <person name="Ovchinnikova G."/>
            <person name="Liberton M."/>
            <person name="Stoeckel J."/>
            <person name="Banerjee A."/>
            <person name="Singh A."/>
            <person name="Page L."/>
            <person name="Sato H."/>
            <person name="Zhao L."/>
            <person name="Sherman L."/>
            <person name="Pakrasi H."/>
            <person name="Richardson P."/>
        </authorList>
    </citation>
    <scope>NUCLEOTIDE SEQUENCE</scope>
    <source>
        <strain evidence="10">PCC 7425</strain>
    </source>
</reference>
<feature type="transmembrane region" description="Helical" evidence="8">
    <location>
        <begin position="353"/>
        <end position="377"/>
    </location>
</feature>
<keyword evidence="6 8" id="KW-0472">Membrane</keyword>
<comment type="subcellular location">
    <subcellularLocation>
        <location evidence="1">Cell membrane</location>
        <topology evidence="1">Multi-pass membrane protein</topology>
    </subcellularLocation>
</comment>
<evidence type="ECO:0000256" key="1">
    <source>
        <dbReference type="ARBA" id="ARBA00004651"/>
    </source>
</evidence>
<keyword evidence="7" id="KW-0175">Coiled coil</keyword>
<dbReference type="PROSITE" id="PS50885">
    <property type="entry name" value="HAMP"/>
    <property type="match status" value="1"/>
</dbReference>
<dbReference type="GO" id="GO:0005886">
    <property type="term" value="C:plasma membrane"/>
    <property type="evidence" value="ECO:0007669"/>
    <property type="project" value="UniProtKB-SubCell"/>
</dbReference>
<name>B8HKF6_CYAP4</name>
<evidence type="ECO:0000256" key="7">
    <source>
        <dbReference type="SAM" id="Coils"/>
    </source>
</evidence>
<dbReference type="EMBL" id="CP001344">
    <property type="protein sequence ID" value="ACL45147.1"/>
    <property type="molecule type" value="Genomic_DNA"/>
</dbReference>
<evidence type="ECO:0000256" key="5">
    <source>
        <dbReference type="ARBA" id="ARBA00022989"/>
    </source>
</evidence>
<keyword evidence="4" id="KW-0378">Hydrolase</keyword>
<dbReference type="GO" id="GO:0007165">
    <property type="term" value="P:signal transduction"/>
    <property type="evidence" value="ECO:0007669"/>
    <property type="project" value="InterPro"/>
</dbReference>
<dbReference type="InterPro" id="IPR036457">
    <property type="entry name" value="PPM-type-like_dom_sf"/>
</dbReference>
<keyword evidence="5 8" id="KW-1133">Transmembrane helix</keyword>
<dbReference type="Gene3D" id="6.10.340.10">
    <property type="match status" value="1"/>
</dbReference>
<dbReference type="STRING" id="395961.Cyan7425_2801"/>
<dbReference type="KEGG" id="cyn:Cyan7425_2801"/>
<feature type="domain" description="HAMP" evidence="9">
    <location>
        <begin position="374"/>
        <end position="426"/>
    </location>
</feature>
<protein>
    <submittedName>
        <fullName evidence="10">Protein serine/threonine phosphatase</fullName>
    </submittedName>
</protein>
<dbReference type="SUPFAM" id="SSF158472">
    <property type="entry name" value="HAMP domain-like"/>
    <property type="match status" value="1"/>
</dbReference>
<dbReference type="OrthoDB" id="9802500at2"/>
<dbReference type="eggNOG" id="COG2208">
    <property type="taxonomic scope" value="Bacteria"/>
</dbReference>
<keyword evidence="3 8" id="KW-0812">Transmembrane</keyword>
<dbReference type="eggNOG" id="COG3850">
    <property type="taxonomic scope" value="Bacteria"/>
</dbReference>
<evidence type="ECO:0000313" key="10">
    <source>
        <dbReference type="EMBL" id="ACL45147.1"/>
    </source>
</evidence>
<dbReference type="Gene3D" id="3.30.450.20">
    <property type="entry name" value="PAS domain"/>
    <property type="match status" value="1"/>
</dbReference>
<dbReference type="InterPro" id="IPR033479">
    <property type="entry name" value="dCache_1"/>
</dbReference>
<evidence type="ECO:0000256" key="3">
    <source>
        <dbReference type="ARBA" id="ARBA00022692"/>
    </source>
</evidence>
<evidence type="ECO:0000256" key="4">
    <source>
        <dbReference type="ARBA" id="ARBA00022801"/>
    </source>
</evidence>
<dbReference type="InterPro" id="IPR003660">
    <property type="entry name" value="HAMP_dom"/>
</dbReference>
<dbReference type="SMART" id="SM00304">
    <property type="entry name" value="HAMP"/>
    <property type="match status" value="1"/>
</dbReference>